<dbReference type="Proteomes" id="UP000625711">
    <property type="component" value="Unassembled WGS sequence"/>
</dbReference>
<keyword evidence="6 15" id="KW-0999">Mitochondrion inner membrane</keyword>
<keyword evidence="4 15" id="KW-0138">CF(0)</keyword>
<evidence type="ECO:0000313" key="18">
    <source>
        <dbReference type="EMBL" id="KAF7285578.1"/>
    </source>
</evidence>
<dbReference type="AlphaFoldDB" id="A0A834IXB3"/>
<comment type="function">
    <text evidence="12 15">Subunit e, of the mitochondrial membrane ATP synthase complex (F(1)F(0) ATP synthase or Complex V) that produces ATP from ADP in the presence of a proton gradient across the membrane which is generated by electron transport complexes of the respiratory chain. ATP synthase complex consist of a soluble F(1) head domain - the catalytic core - and a membrane F(1) domain - the membrane proton channel. These two domains are linked by a central stalk rotating inside the F(1) region and a stationary peripheral stalk. During catalysis, ATP synthesis in the catalytic domain of F(1) is coupled via a rotary mechanism of the central stalk subunits to proton translocation. In vivo, can only synthesize ATP although its ATP hydrolase activity can be activated artificially in vitro. Part of the complex F(0) domain.</text>
</comment>
<organism evidence="18 19">
    <name type="scientific">Rhynchophorus ferrugineus</name>
    <name type="common">Red palm weevil</name>
    <name type="synonym">Curculio ferrugineus</name>
    <dbReference type="NCBI Taxonomy" id="354439"/>
    <lineage>
        <taxon>Eukaryota</taxon>
        <taxon>Metazoa</taxon>
        <taxon>Ecdysozoa</taxon>
        <taxon>Arthropoda</taxon>
        <taxon>Hexapoda</taxon>
        <taxon>Insecta</taxon>
        <taxon>Pterygota</taxon>
        <taxon>Neoptera</taxon>
        <taxon>Endopterygota</taxon>
        <taxon>Coleoptera</taxon>
        <taxon>Polyphaga</taxon>
        <taxon>Cucujiformia</taxon>
        <taxon>Curculionidae</taxon>
        <taxon>Dryophthorinae</taxon>
        <taxon>Rhynchophorus</taxon>
    </lineage>
</organism>
<evidence type="ECO:0000256" key="9">
    <source>
        <dbReference type="ARBA" id="ARBA00023128"/>
    </source>
</evidence>
<dbReference type="EMBL" id="JAACXV010000051">
    <property type="protein sequence ID" value="KAF7285578.1"/>
    <property type="molecule type" value="Genomic_DNA"/>
</dbReference>
<evidence type="ECO:0000256" key="7">
    <source>
        <dbReference type="ARBA" id="ARBA00022990"/>
    </source>
</evidence>
<sequence length="184" mass="20999">MSDIPPPFRVSPVIKFFRYSFLCTGIVYGYLRHHALKALEDSKQEERAVRRAERLARLEEEKRLSAQRDFEQIVEIFTPPPPPPPKITVEGQGYFLGIKGVGPEQCESKYENIDQDDTSNPKLEIFGSKIEEFSVDEETIELCPPESTDFNDLNDQETIENNMISTDDIAADDNDPECTLDPKD</sequence>
<dbReference type="GO" id="GO:0045259">
    <property type="term" value="C:proton-transporting ATP synthase complex"/>
    <property type="evidence" value="ECO:0007669"/>
    <property type="project" value="UniProtKB-UniRule"/>
</dbReference>
<keyword evidence="16" id="KW-0175">Coiled coil</keyword>
<evidence type="ECO:0000256" key="17">
    <source>
        <dbReference type="SAM" id="MobiDB-lite"/>
    </source>
</evidence>
<evidence type="ECO:0000313" key="19">
    <source>
        <dbReference type="Proteomes" id="UP000625711"/>
    </source>
</evidence>
<comment type="similarity">
    <text evidence="2 15">Belongs to the ATPase e subunit family.</text>
</comment>
<keyword evidence="10" id="KW-0472">Membrane</keyword>
<keyword evidence="5 15" id="KW-0375">Hydrogen ion transport</keyword>
<evidence type="ECO:0000256" key="12">
    <source>
        <dbReference type="ARBA" id="ARBA00057306"/>
    </source>
</evidence>
<evidence type="ECO:0000256" key="6">
    <source>
        <dbReference type="ARBA" id="ARBA00022792"/>
    </source>
</evidence>
<comment type="caution">
    <text evidence="18">The sequence shown here is derived from an EMBL/GenBank/DDBJ whole genome shotgun (WGS) entry which is preliminary data.</text>
</comment>
<gene>
    <name evidence="18" type="ORF">GWI33_010487</name>
</gene>
<feature type="coiled-coil region" evidence="16">
    <location>
        <begin position="42"/>
        <end position="69"/>
    </location>
</feature>
<evidence type="ECO:0000256" key="1">
    <source>
        <dbReference type="ARBA" id="ARBA00004273"/>
    </source>
</evidence>
<dbReference type="InterPro" id="IPR008386">
    <property type="entry name" value="ATP_synth_F0_esu_mt"/>
</dbReference>
<protein>
    <recommendedName>
        <fullName evidence="14 15">ATP synthase F(0) complex subunit e, mitochondrial</fullName>
    </recommendedName>
</protein>
<dbReference type="Pfam" id="PF05680">
    <property type="entry name" value="ATP-synt_E"/>
    <property type="match status" value="1"/>
</dbReference>
<evidence type="ECO:0000256" key="14">
    <source>
        <dbReference type="ARBA" id="ARBA00074682"/>
    </source>
</evidence>
<evidence type="ECO:0000256" key="5">
    <source>
        <dbReference type="ARBA" id="ARBA00022781"/>
    </source>
</evidence>
<evidence type="ECO:0000256" key="16">
    <source>
        <dbReference type="SAM" id="Coils"/>
    </source>
</evidence>
<comment type="subunit">
    <text evidence="15">F-type ATPases have 2 components, CF(1) - the catalytic core - and CF(0) - the membrane proton channel. CF(1) and CF(0) have multiple subunits.</text>
</comment>
<keyword evidence="8 15" id="KW-0406">Ion transport</keyword>
<evidence type="ECO:0000256" key="13">
    <source>
        <dbReference type="ARBA" id="ARBA00064647"/>
    </source>
</evidence>
<evidence type="ECO:0000256" key="4">
    <source>
        <dbReference type="ARBA" id="ARBA00022547"/>
    </source>
</evidence>
<reference evidence="18" key="1">
    <citation type="submission" date="2020-08" db="EMBL/GenBank/DDBJ databases">
        <title>Genome sequencing and assembly of the red palm weevil Rhynchophorus ferrugineus.</title>
        <authorList>
            <person name="Dias G.B."/>
            <person name="Bergman C.M."/>
            <person name="Manee M."/>
        </authorList>
    </citation>
    <scope>NUCLEOTIDE SEQUENCE</scope>
    <source>
        <strain evidence="18">AA-2017</strain>
        <tissue evidence="18">Whole larva</tissue>
    </source>
</reference>
<dbReference type="SMR" id="A0A834IXB3"/>
<name>A0A834IXB3_RHYFE</name>
<dbReference type="GO" id="GO:0015986">
    <property type="term" value="P:proton motive force-driven ATP synthesis"/>
    <property type="evidence" value="ECO:0007669"/>
    <property type="project" value="InterPro"/>
</dbReference>
<keyword evidence="7" id="KW-0007">Acetylation</keyword>
<keyword evidence="11 15" id="KW-0066">ATP synthesis</keyword>
<evidence type="ECO:0000256" key="11">
    <source>
        <dbReference type="ARBA" id="ARBA00023310"/>
    </source>
</evidence>
<dbReference type="GO" id="GO:0005743">
    <property type="term" value="C:mitochondrial inner membrane"/>
    <property type="evidence" value="ECO:0007669"/>
    <property type="project" value="UniProtKB-SubCell"/>
</dbReference>
<dbReference type="PANTHER" id="PTHR12427">
    <property type="entry name" value="ATP SYNTHASE E CHAIN, MITOCHONDRIAL"/>
    <property type="match status" value="1"/>
</dbReference>
<proteinExistence type="inferred from homology"/>
<keyword evidence="3 15" id="KW-0813">Transport</keyword>
<evidence type="ECO:0000256" key="8">
    <source>
        <dbReference type="ARBA" id="ARBA00023065"/>
    </source>
</evidence>
<keyword evidence="9 15" id="KW-0496">Mitochondrion</keyword>
<dbReference type="OrthoDB" id="9982108at2759"/>
<evidence type="ECO:0000256" key="3">
    <source>
        <dbReference type="ARBA" id="ARBA00022448"/>
    </source>
</evidence>
<keyword evidence="19" id="KW-1185">Reference proteome</keyword>
<evidence type="ECO:0000256" key="10">
    <source>
        <dbReference type="ARBA" id="ARBA00023136"/>
    </source>
</evidence>
<evidence type="ECO:0000256" key="2">
    <source>
        <dbReference type="ARBA" id="ARBA00007333"/>
    </source>
</evidence>
<dbReference type="PANTHER" id="PTHR12427:SF1">
    <property type="entry name" value="ATP SYNTHASE SUBUNIT E, MITOCHONDRIAL"/>
    <property type="match status" value="1"/>
</dbReference>
<feature type="compositionally biased region" description="Acidic residues" evidence="17">
    <location>
        <begin position="169"/>
        <end position="178"/>
    </location>
</feature>
<comment type="subcellular location">
    <subcellularLocation>
        <location evidence="1 15">Mitochondrion inner membrane</location>
    </subcellularLocation>
</comment>
<evidence type="ECO:0000256" key="15">
    <source>
        <dbReference type="RuleBase" id="RU367005"/>
    </source>
</evidence>
<dbReference type="GO" id="GO:0015078">
    <property type="term" value="F:proton transmembrane transporter activity"/>
    <property type="evidence" value="ECO:0007669"/>
    <property type="project" value="InterPro"/>
</dbReference>
<accession>A0A834IXB3</accession>
<feature type="region of interest" description="Disordered" evidence="17">
    <location>
        <begin position="164"/>
        <end position="184"/>
    </location>
</feature>
<comment type="subunit">
    <text evidence="13">Component of the ATP synthase complex composed at least of ATP5F1A/subunit alpha, ATP5F1B/subunit beta, ATP5MC1/subunit c (homooctomer), MT-ATP6/subunit a, MT-ATP8/subunit 8, ATP5ME/subunit e, ATP5MF/subunit f, ATP5MG/subunit g, ATP5MK/subunit k, ATP5MJ/subunit j, ATP5F1C/subunit gamma, ATP5F1D/subunit delta, ATP5F1E/subunit epsilon, ATP5PF/subunit F6, ATP5PB/subunit b, ATP5PD/subunit d, ATP5PO/subunit OSCP. ATP synthase complex consists of a soluble F(1) head domain (subunits alpha(3) and beta(3)) - the catalytic core - and a membrane F(0) domain - the membrane proton channel (subunits c, a, 8, e, f, g, k and j). These two domains are linked by a central stalk (subunits gamma, delta, and epsilon) rotating inside the F1 region and a stationary peripheral stalk (subunits F6, b, d, and OSCP).</text>
</comment>